<dbReference type="Pfam" id="PF12770">
    <property type="entry name" value="CHAT"/>
    <property type="match status" value="1"/>
</dbReference>
<dbReference type="EMBL" id="CP017599">
    <property type="protein sequence ID" value="AOX02688.1"/>
    <property type="molecule type" value="Genomic_DNA"/>
</dbReference>
<feature type="domain" description="CHAT" evidence="1">
    <location>
        <begin position="11"/>
        <end position="194"/>
    </location>
</feature>
<dbReference type="InterPro" id="IPR024983">
    <property type="entry name" value="CHAT_dom"/>
</dbReference>
<evidence type="ECO:0000259" key="1">
    <source>
        <dbReference type="Pfam" id="PF12770"/>
    </source>
</evidence>
<protein>
    <recommendedName>
        <fullName evidence="1">CHAT domain-containing protein</fullName>
    </recommendedName>
</protein>
<dbReference type="OrthoDB" id="433405at2"/>
<proteinExistence type="predicted"/>
<dbReference type="KEGG" id="mpro:BJP34_27495"/>
<gene>
    <name evidence="2" type="ORF">BJP34_27495</name>
</gene>
<sequence>MVTAGLSEARQGFRPLPSVKDEIEQITRNVSGSVLVNQEFTRSNFAREMNSKRNVVHLATHGQFSSNANDTFLLTWEGRINVKELDQVLRSRAFVGEGGIDLLVLSACQTAIGDDRAVLGLAGFAVRSGARSTIGSLWSVRDDSTAIFMTKFYDYLQQPGITKAEALRKAQLDLMVDPNFNEPVFWAPFVLVGNWL</sequence>
<dbReference type="Proteomes" id="UP000177870">
    <property type="component" value="Chromosome"/>
</dbReference>
<dbReference type="AlphaFoldDB" id="A0A1D8TYG7"/>
<dbReference type="RefSeq" id="WP_070395090.1">
    <property type="nucleotide sequence ID" value="NZ_CP017599.1"/>
</dbReference>
<evidence type="ECO:0000313" key="2">
    <source>
        <dbReference type="EMBL" id="AOX02688.1"/>
    </source>
</evidence>
<evidence type="ECO:0000313" key="3">
    <source>
        <dbReference type="Proteomes" id="UP000177870"/>
    </source>
</evidence>
<name>A0A1D8TYG7_9CYAN</name>
<dbReference type="STRING" id="1458985.BJP34_27495"/>
<organism evidence="2 3">
    <name type="scientific">Moorena producens PAL-8-15-08-1</name>
    <dbReference type="NCBI Taxonomy" id="1458985"/>
    <lineage>
        <taxon>Bacteria</taxon>
        <taxon>Bacillati</taxon>
        <taxon>Cyanobacteriota</taxon>
        <taxon>Cyanophyceae</taxon>
        <taxon>Coleofasciculales</taxon>
        <taxon>Coleofasciculaceae</taxon>
        <taxon>Moorena</taxon>
    </lineage>
</organism>
<reference evidence="3" key="1">
    <citation type="submission" date="2016-10" db="EMBL/GenBank/DDBJ databases">
        <title>Comparative genomics uncovers the prolific and rare metabolic potential of the cyanobacterial genus Moorea.</title>
        <authorList>
            <person name="Leao T."/>
            <person name="Castelao G."/>
            <person name="Korobeynikov A."/>
            <person name="Monroe E.A."/>
            <person name="Podell S."/>
            <person name="Glukhov E."/>
            <person name="Allen E."/>
            <person name="Gerwick W.H."/>
            <person name="Gerwick L."/>
        </authorList>
    </citation>
    <scope>NUCLEOTIDE SEQUENCE [LARGE SCALE GENOMIC DNA]</scope>
    <source>
        <strain evidence="3">PAL-8-15-08-1</strain>
    </source>
</reference>
<accession>A0A1D8TYG7</accession>